<dbReference type="InterPro" id="IPR003347">
    <property type="entry name" value="JmjC_dom"/>
</dbReference>
<evidence type="ECO:0000256" key="1">
    <source>
        <dbReference type="ARBA" id="ARBA00022723"/>
    </source>
</evidence>
<evidence type="ECO:0000313" key="8">
    <source>
        <dbReference type="Proteomes" id="UP000525078"/>
    </source>
</evidence>
<feature type="compositionally biased region" description="Basic residues" evidence="4">
    <location>
        <begin position="1"/>
        <end position="18"/>
    </location>
</feature>
<dbReference type="PROSITE" id="PS51184">
    <property type="entry name" value="JMJC"/>
    <property type="match status" value="1"/>
</dbReference>
<dbReference type="PANTHER" id="PTHR13096:SF9">
    <property type="entry name" value="BIFUNCTIONAL LYSINE-SPECIFIC DEMETHYLASE AND HISTIDYL-HYDROXYLASE"/>
    <property type="match status" value="1"/>
</dbReference>
<dbReference type="GO" id="GO:0005506">
    <property type="term" value="F:iron ion binding"/>
    <property type="evidence" value="ECO:0007669"/>
    <property type="project" value="UniProtKB-UniRule"/>
</dbReference>
<keyword evidence="3" id="KW-0539">Nucleus</keyword>
<reference evidence="8 9" key="1">
    <citation type="journal article" date="2020" name="bioRxiv">
        <title>Sequence and annotation of 42 cannabis genomes reveals extensive copy number variation in cannabinoid synthesis and pathogen resistance genes.</title>
        <authorList>
            <person name="Mckernan K.J."/>
            <person name="Helbert Y."/>
            <person name="Kane L.T."/>
            <person name="Ebling H."/>
            <person name="Zhang L."/>
            <person name="Liu B."/>
            <person name="Eaton Z."/>
            <person name="Mclaughlin S."/>
            <person name="Kingan S."/>
            <person name="Baybayan P."/>
            <person name="Concepcion G."/>
            <person name="Jordan M."/>
            <person name="Riva A."/>
            <person name="Barbazuk W."/>
            <person name="Harkins T."/>
        </authorList>
    </citation>
    <scope>NUCLEOTIDE SEQUENCE [LARGE SCALE GENOMIC DNA]</scope>
    <source>
        <strain evidence="8 9">cv. Jamaican Lion 4</strain>
        <strain evidence="7">Father</strain>
        <strain evidence="6">Mother</strain>
        <tissue evidence="6">Leaf</tissue>
    </source>
</reference>
<keyword evidence="3" id="KW-0805">Transcription regulation</keyword>
<dbReference type="GO" id="GO:0032453">
    <property type="term" value="F:histone H3K4 demethylase activity"/>
    <property type="evidence" value="ECO:0007669"/>
    <property type="project" value="TreeGrafter"/>
</dbReference>
<dbReference type="PANTHER" id="PTHR13096">
    <property type="entry name" value="MINA53 MYC INDUCED NUCLEAR ANTIGEN"/>
    <property type="match status" value="1"/>
</dbReference>
<dbReference type="GO" id="GO:0005730">
    <property type="term" value="C:nucleolus"/>
    <property type="evidence" value="ECO:0007669"/>
    <property type="project" value="TreeGrafter"/>
</dbReference>
<name>A0A7J6H8T7_CANSA</name>
<feature type="domain" description="JmjC" evidence="5">
    <location>
        <begin position="435"/>
        <end position="583"/>
    </location>
</feature>
<dbReference type="InterPro" id="IPR039994">
    <property type="entry name" value="NO66-like"/>
</dbReference>
<comment type="cofactor">
    <cofactor evidence="3">
        <name>Fe(2+)</name>
        <dbReference type="ChEBI" id="CHEBI:29033"/>
    </cofactor>
    <text evidence="3">Binds 1 Fe(2+) ion per subunit.</text>
</comment>
<protein>
    <recommendedName>
        <fullName evidence="3">Bifunctional lysine-specific demethylase and histidyl-hydroxylase</fullName>
        <ecNumber evidence="3">1.14.11.-</ecNumber>
    </recommendedName>
</protein>
<evidence type="ECO:0000313" key="7">
    <source>
        <dbReference type="EMBL" id="KAF4397738.1"/>
    </source>
</evidence>
<dbReference type="EC" id="1.14.11.-" evidence="3"/>
<evidence type="ECO:0000256" key="2">
    <source>
        <dbReference type="ARBA" id="ARBA00023004"/>
    </source>
</evidence>
<comment type="function">
    <text evidence="3">Oxygenase that can act as both a histone lysine demethylase and a ribosomal histidine hydroxylase.</text>
</comment>
<keyword evidence="1 3" id="KW-0479">Metal-binding</keyword>
<evidence type="ECO:0000259" key="5">
    <source>
        <dbReference type="PROSITE" id="PS51184"/>
    </source>
</evidence>
<keyword evidence="3" id="KW-0560">Oxidoreductase</keyword>
<dbReference type="Pfam" id="PF08007">
    <property type="entry name" value="JmjC_2"/>
    <property type="match status" value="1"/>
</dbReference>
<organism evidence="6 8">
    <name type="scientific">Cannabis sativa</name>
    <name type="common">Hemp</name>
    <name type="synonym">Marijuana</name>
    <dbReference type="NCBI Taxonomy" id="3483"/>
    <lineage>
        <taxon>Eukaryota</taxon>
        <taxon>Viridiplantae</taxon>
        <taxon>Streptophyta</taxon>
        <taxon>Embryophyta</taxon>
        <taxon>Tracheophyta</taxon>
        <taxon>Spermatophyta</taxon>
        <taxon>Magnoliopsida</taxon>
        <taxon>eudicotyledons</taxon>
        <taxon>Gunneridae</taxon>
        <taxon>Pentapetalae</taxon>
        <taxon>rosids</taxon>
        <taxon>fabids</taxon>
        <taxon>Rosales</taxon>
        <taxon>Cannabaceae</taxon>
        <taxon>Cannabis</taxon>
    </lineage>
</organism>
<dbReference type="EMBL" id="JAATIP010000027">
    <property type="protein sequence ID" value="KAF4390879.1"/>
    <property type="molecule type" value="Genomic_DNA"/>
</dbReference>
<dbReference type="AlphaFoldDB" id="A0A7J6H8T7"/>
<comment type="caution">
    <text evidence="6">The sequence shown here is derived from an EMBL/GenBank/DDBJ whole genome shotgun (WGS) entry which is preliminary data.</text>
</comment>
<evidence type="ECO:0000313" key="9">
    <source>
        <dbReference type="Proteomes" id="UP000583929"/>
    </source>
</evidence>
<dbReference type="SUPFAM" id="SSF51197">
    <property type="entry name" value="Clavaminate synthase-like"/>
    <property type="match status" value="1"/>
</dbReference>
<gene>
    <name evidence="6" type="ORF">F8388_005692</name>
    <name evidence="7" type="ORF">G4B88_027607</name>
</gene>
<feature type="region of interest" description="Disordered" evidence="4">
    <location>
        <begin position="1"/>
        <end position="22"/>
    </location>
</feature>
<dbReference type="Proteomes" id="UP000525078">
    <property type="component" value="Unassembled WGS sequence"/>
</dbReference>
<evidence type="ECO:0000256" key="4">
    <source>
        <dbReference type="SAM" id="MobiDB-lite"/>
    </source>
</evidence>
<dbReference type="Gene3D" id="2.60.120.650">
    <property type="entry name" value="Cupin"/>
    <property type="match status" value="1"/>
</dbReference>
<evidence type="ECO:0000256" key="3">
    <source>
        <dbReference type="RuleBase" id="RU366061"/>
    </source>
</evidence>
<keyword evidence="9" id="KW-1185">Reference proteome</keyword>
<keyword evidence="3" id="KW-0804">Transcription</keyword>
<dbReference type="Proteomes" id="UP000583929">
    <property type="component" value="Unassembled WGS sequence"/>
</dbReference>
<keyword evidence="3" id="KW-0223">Dioxygenase</keyword>
<comment type="subcellular location">
    <subcellularLocation>
        <location evidence="3">Nucleus</location>
    </subcellularLocation>
</comment>
<dbReference type="EMBL" id="JAATIQ010000032">
    <property type="protein sequence ID" value="KAF4397738.1"/>
    <property type="molecule type" value="Genomic_DNA"/>
</dbReference>
<evidence type="ECO:0000313" key="6">
    <source>
        <dbReference type="EMBL" id="KAF4390879.1"/>
    </source>
</evidence>
<dbReference type="GO" id="GO:0051864">
    <property type="term" value="F:histone H3K36 demethylase activity"/>
    <property type="evidence" value="ECO:0007669"/>
    <property type="project" value="TreeGrafter"/>
</dbReference>
<accession>A0A7J6H8T7</accession>
<proteinExistence type="inferred from homology"/>
<sequence>MEKQRKRSTSTSKKSRKRKTDESCTRYNGVHLQYASDFDALFSILVAALANFHKQPSLLPLINKSLAKLRRSHIQTPIISLLPTLLASKYTSIASCGADIVGSASLLSLEMNEEIASDSETVKALVSALGSPKRRVLIAACNAVLDVGTTCIGRERLLHFCALEALILRFLQVPKCSTTSVPLCFAERKSFCMKVGCKGDELSVLLLNGAINLINMCNIEQLEKIPGNLSESFLASLRNLWEQVHSQMFSCNPMKFRQLGLFSNSYTKVEDLVESIFRLSIKNDCHLIRPLPCEMVQRYIFDSNGSNFNDFVLKQWELSPIFLRTLSNASVEKGEIFSPFLQFLNATKPFPSFLSSILKNMVSCIPIASDELDILTFLKEVKDKLGCPIIYQQDIRVLRTNIGLQIEEHFFNFVSSSPCAEVDIFKCEEAFKEGYTIALRGMEFRFTTIAAIADELASMFGQPSVGANMYLTPPNSQGLACHYDDHCVFVCQLVGSKQWKVFSQSNKHLPRLYDPLEKADCPVAGCELFSLSEGDVLYIPRGFFHEACTETGSGTAGYSLHLTLGIEVEPPFEWEGFFHVALWNWNLKKRQPCSGSVYDVGVALLHAAIGLIGDSDTTFRKACLVAGISSSAHSGDWLNLNLEIFHCLVDKIDTGSKFSEVLSKLEDAFQKNEDPFQRIRWLQILGDKTNEGLDCYMPFREIMNSLPLLAQDIYEIECVFMQIKSRFCSQIIFEDVKQSYMKLLEKYKKVRKQYKNGMISLHYGS</sequence>
<keyword evidence="2 3" id="KW-0408">Iron</keyword>
<comment type="similarity">
    <text evidence="3">Belongs to the ROX family.</text>
</comment>